<evidence type="ECO:0000313" key="2">
    <source>
        <dbReference type="EMBL" id="KAK1856463.1"/>
    </source>
</evidence>
<name>A0AAD9AXG7_9PEZI</name>
<dbReference type="EMBL" id="JAQOWY010000008">
    <property type="protein sequence ID" value="KAK1856463.1"/>
    <property type="molecule type" value="Genomic_DNA"/>
</dbReference>
<protein>
    <submittedName>
        <fullName evidence="2">Uncharacterized protein</fullName>
    </submittedName>
</protein>
<gene>
    <name evidence="2" type="ORF">CCHR01_00842</name>
</gene>
<keyword evidence="3" id="KW-1185">Reference proteome</keyword>
<sequence length="459" mass="52631">MNEIRSRVRPDLQGVRPRSQASDIEVYEANTSHRHQYDRFALDNKITVCFASDYWATDDRVYALVHEACLEIAKKVFASSHVAYIRDLRGLFMALRWRRAVTMKCSERHGCYFEPNYRIWRNFSYRPDINWPEYACPGLDWPGPFPSARANLFYTLGDSPLEIEGLTECLLKNLQQCRSKVDFASNHATRLMEGLAAMPIEVLGQICKSMGPDLPRVSSRVLSQNIWKNTLKAGRRGLLPWLWDIDPALIDAKDCQSCPGGPDFEWDWELLVRQLSRGVDYGLKSDRLERGRLVHQMVTTGYHSDLSDVPAGLHNRRRIWQLLEEMLVGDALPYPRRAKRDGPQPSQKECFPLCWSKSGDILPSPIWLPSIERCHVSSDNPDEDGGAVYFRKIGGEIIEFEGQRRPQYWQQGTDSEKNHEEEQAHNKEGENKDGGENGHVLPASLEDIYAKLRPLGYPV</sequence>
<dbReference type="Proteomes" id="UP001243330">
    <property type="component" value="Unassembled WGS sequence"/>
</dbReference>
<feature type="compositionally biased region" description="Basic and acidic residues" evidence="1">
    <location>
        <begin position="414"/>
        <end position="436"/>
    </location>
</feature>
<accession>A0AAD9AXG7</accession>
<feature type="region of interest" description="Disordered" evidence="1">
    <location>
        <begin position="403"/>
        <end position="440"/>
    </location>
</feature>
<organism evidence="2 3">
    <name type="scientific">Colletotrichum chrysophilum</name>
    <dbReference type="NCBI Taxonomy" id="1836956"/>
    <lineage>
        <taxon>Eukaryota</taxon>
        <taxon>Fungi</taxon>
        <taxon>Dikarya</taxon>
        <taxon>Ascomycota</taxon>
        <taxon>Pezizomycotina</taxon>
        <taxon>Sordariomycetes</taxon>
        <taxon>Hypocreomycetidae</taxon>
        <taxon>Glomerellales</taxon>
        <taxon>Glomerellaceae</taxon>
        <taxon>Colletotrichum</taxon>
        <taxon>Colletotrichum gloeosporioides species complex</taxon>
    </lineage>
</organism>
<reference evidence="2" key="1">
    <citation type="submission" date="2023-01" db="EMBL/GenBank/DDBJ databases">
        <title>Colletotrichum chrysophilum M932 genome sequence.</title>
        <authorList>
            <person name="Baroncelli R."/>
        </authorList>
    </citation>
    <scope>NUCLEOTIDE SEQUENCE</scope>
    <source>
        <strain evidence="2">M932</strain>
    </source>
</reference>
<proteinExistence type="predicted"/>
<comment type="caution">
    <text evidence="2">The sequence shown here is derived from an EMBL/GenBank/DDBJ whole genome shotgun (WGS) entry which is preliminary data.</text>
</comment>
<dbReference type="AlphaFoldDB" id="A0AAD9AXG7"/>
<evidence type="ECO:0000313" key="3">
    <source>
        <dbReference type="Proteomes" id="UP001243330"/>
    </source>
</evidence>
<evidence type="ECO:0000256" key="1">
    <source>
        <dbReference type="SAM" id="MobiDB-lite"/>
    </source>
</evidence>